<evidence type="ECO:0000313" key="4">
    <source>
        <dbReference type="EMBL" id="MQY18842.1"/>
    </source>
</evidence>
<dbReference type="InterPro" id="IPR024516">
    <property type="entry name" value="Mce_C"/>
</dbReference>
<sequence>MTIFRSRRRLAGLAAMVVLSSSACSVSLDKLPLPAPGVGADSYSLTATFANALNLPTKAKVRLNGADIGEVESMQAKNYTALVHMRIKSGVLLPTGTSAELRSATPMGDVFVALTPPAHPDPDAPRLADGASIPEQSTAAAATIEEVLTRAALLVNGGAIENVTTLANSLGAAVGGRGDKLALMIQQTRQLVDSLLARTDQIRKVLATTKDLSATLAAHRPDVNAAVAAAGPAVQVIGDNTQQIIDLVGQLNGISQQLSRYPSVQGKNDLSLIKSVNELAANMNAAANNPKANLDPLIAILPIVVKVTDAQSAHVNVDIARLAIGATPDINSPGDAGSTMPTPTDWTNFVGSLAYTLNRLKDRVTVPGAAPAPGVIPGLIPVPGAVTKPGTTTGPGR</sequence>
<dbReference type="Pfam" id="PF02470">
    <property type="entry name" value="MlaD"/>
    <property type="match status" value="1"/>
</dbReference>
<keyword evidence="1" id="KW-0732">Signal</keyword>
<organism evidence="4 5">
    <name type="scientific">Nocardia macrotermitis</name>
    <dbReference type="NCBI Taxonomy" id="2585198"/>
    <lineage>
        <taxon>Bacteria</taxon>
        <taxon>Bacillati</taxon>
        <taxon>Actinomycetota</taxon>
        <taxon>Actinomycetes</taxon>
        <taxon>Mycobacteriales</taxon>
        <taxon>Nocardiaceae</taxon>
        <taxon>Nocardia</taxon>
    </lineage>
</organism>
<dbReference type="EMBL" id="WEGK01000003">
    <property type="protein sequence ID" value="MQY18842.1"/>
    <property type="molecule type" value="Genomic_DNA"/>
</dbReference>
<feature type="signal peptide" evidence="1">
    <location>
        <begin position="1"/>
        <end position="25"/>
    </location>
</feature>
<dbReference type="InterPro" id="IPR003399">
    <property type="entry name" value="Mce/MlaD"/>
</dbReference>
<feature type="domain" description="Mammalian cell entry C-terminal" evidence="3">
    <location>
        <begin position="125"/>
        <end position="280"/>
    </location>
</feature>
<dbReference type="OrthoDB" id="4368973at2"/>
<evidence type="ECO:0000259" key="3">
    <source>
        <dbReference type="Pfam" id="PF11887"/>
    </source>
</evidence>
<gene>
    <name evidence="4" type="ORF">NRB20_19260</name>
</gene>
<feature type="domain" description="Mce/MlaD" evidence="2">
    <location>
        <begin position="42"/>
        <end position="117"/>
    </location>
</feature>
<keyword evidence="5" id="KW-1185">Reference proteome</keyword>
<protein>
    <recommendedName>
        <fullName evidence="6">Mce family protein</fullName>
    </recommendedName>
</protein>
<evidence type="ECO:0000259" key="2">
    <source>
        <dbReference type="Pfam" id="PF02470"/>
    </source>
</evidence>
<dbReference type="AlphaFoldDB" id="A0A7K0D0T4"/>
<dbReference type="InterPro" id="IPR005693">
    <property type="entry name" value="Mce"/>
</dbReference>
<comment type="caution">
    <text evidence="4">The sequence shown here is derived from an EMBL/GenBank/DDBJ whole genome shotgun (WGS) entry which is preliminary data.</text>
</comment>
<dbReference type="NCBIfam" id="TIGR00996">
    <property type="entry name" value="Mtu_fam_mce"/>
    <property type="match status" value="1"/>
</dbReference>
<evidence type="ECO:0000256" key="1">
    <source>
        <dbReference type="SAM" id="SignalP"/>
    </source>
</evidence>
<proteinExistence type="predicted"/>
<dbReference type="PROSITE" id="PS51257">
    <property type="entry name" value="PROKAR_LIPOPROTEIN"/>
    <property type="match status" value="1"/>
</dbReference>
<dbReference type="Proteomes" id="UP000438448">
    <property type="component" value="Unassembled WGS sequence"/>
</dbReference>
<accession>A0A7K0D0T4</accession>
<dbReference type="Pfam" id="PF11887">
    <property type="entry name" value="Mce4_CUP1"/>
    <property type="match status" value="1"/>
</dbReference>
<dbReference type="InterPro" id="IPR052336">
    <property type="entry name" value="MlaD_Phospholipid_Transporter"/>
</dbReference>
<evidence type="ECO:0008006" key="6">
    <source>
        <dbReference type="Google" id="ProtNLM"/>
    </source>
</evidence>
<evidence type="ECO:0000313" key="5">
    <source>
        <dbReference type="Proteomes" id="UP000438448"/>
    </source>
</evidence>
<name>A0A7K0D0T4_9NOCA</name>
<dbReference type="PANTHER" id="PTHR33371:SF15">
    <property type="entry name" value="LIPOPROTEIN LPRN"/>
    <property type="match status" value="1"/>
</dbReference>
<dbReference type="GO" id="GO:0005576">
    <property type="term" value="C:extracellular region"/>
    <property type="evidence" value="ECO:0007669"/>
    <property type="project" value="TreeGrafter"/>
</dbReference>
<reference evidence="4 5" key="1">
    <citation type="submission" date="2019-10" db="EMBL/GenBank/DDBJ databases">
        <title>Nocardia macrotermitis sp. nov. and Nocardia aurantia sp. nov., isolated from the gut of fungus growing-termite Macrotermes natalensis.</title>
        <authorList>
            <person name="Benndorf R."/>
            <person name="Schwitalla J."/>
            <person name="Martin K."/>
            <person name="De Beer W."/>
            <person name="Kaster A.-K."/>
            <person name="Vollmers J."/>
            <person name="Poulsen M."/>
            <person name="Beemelmanns C."/>
        </authorList>
    </citation>
    <scope>NUCLEOTIDE SEQUENCE [LARGE SCALE GENOMIC DNA]</scope>
    <source>
        <strain evidence="4 5">RB20</strain>
    </source>
</reference>
<dbReference type="PANTHER" id="PTHR33371">
    <property type="entry name" value="INTERMEMBRANE PHOSPHOLIPID TRANSPORT SYSTEM BINDING PROTEIN MLAD-RELATED"/>
    <property type="match status" value="1"/>
</dbReference>
<feature type="chain" id="PRO_5039599429" description="Mce family protein" evidence="1">
    <location>
        <begin position="26"/>
        <end position="397"/>
    </location>
</feature>
<dbReference type="RefSeq" id="WP_153409519.1">
    <property type="nucleotide sequence ID" value="NZ_WEGK01000003.1"/>
</dbReference>